<keyword evidence="5" id="KW-0411">Iron-sulfur</keyword>
<dbReference type="InterPro" id="IPR036188">
    <property type="entry name" value="FAD/NAD-bd_sf"/>
</dbReference>
<dbReference type="Gene3D" id="3.50.50.60">
    <property type="entry name" value="FAD/NAD(P)-binding domain"/>
    <property type="match status" value="1"/>
</dbReference>
<keyword evidence="1" id="KW-0004">4Fe-4S</keyword>
<keyword evidence="2" id="KW-0479">Metal-binding</keyword>
<sequence length="431" mass="46322">MKSLKTDVLVCGGGCAGIAAALAAARAGAKTLLIERAGFSGGIITAVGLPYFDGLIDKKSGRFVVKGIALELLAATGACGPDAKSIEDCRPDLISKYWSTVRVPNTEEFKLLADQLILKEQGRLSVLYHSLACDVETREGRITAVFIANKDGLVRVEANQVIDCTGDADIATWAGCPVEKSAPLMPMTMHFRIGNVTPTKEMNAEAKKSLAAARERGDLPEYYGPGIMFAFAPNEAYIHATRIPGDASDAAELTRAEIQGRQDAWTMFREWKKSTPGFEQSYFVNSGPFVGVRETRRIIGEQLLTVEDLRNTTRYDDAVATGCWFLDIHPPQTTTDKPFTGSGFQPEPYDISYRTLIPKKISNLLVAGRCHSATQEAAASSRVTVTAMALGEAAGTAAALAIHSKTDAALVNGVQVREQLSQRQAGPFTDA</sequence>
<dbReference type="Proteomes" id="UP000199518">
    <property type="component" value="Unassembled WGS sequence"/>
</dbReference>
<keyword evidence="7" id="KW-1185">Reference proteome</keyword>
<evidence type="ECO:0000256" key="1">
    <source>
        <dbReference type="ARBA" id="ARBA00022485"/>
    </source>
</evidence>
<dbReference type="GO" id="GO:0016491">
    <property type="term" value="F:oxidoreductase activity"/>
    <property type="evidence" value="ECO:0007669"/>
    <property type="project" value="UniProtKB-KW"/>
</dbReference>
<proteinExistence type="predicted"/>
<protein>
    <submittedName>
        <fullName evidence="6">FAD dependent oxidoreductase</fullName>
    </submittedName>
</protein>
<dbReference type="Pfam" id="PF12831">
    <property type="entry name" value="FAD_oxidored"/>
    <property type="match status" value="1"/>
</dbReference>
<keyword evidence="3" id="KW-0560">Oxidoreductase</keyword>
<accession>A0A1I3IEQ3</accession>
<evidence type="ECO:0000256" key="2">
    <source>
        <dbReference type="ARBA" id="ARBA00022723"/>
    </source>
</evidence>
<organism evidence="6 7">
    <name type="scientific">Planctomicrobium piriforme</name>
    <dbReference type="NCBI Taxonomy" id="1576369"/>
    <lineage>
        <taxon>Bacteria</taxon>
        <taxon>Pseudomonadati</taxon>
        <taxon>Planctomycetota</taxon>
        <taxon>Planctomycetia</taxon>
        <taxon>Planctomycetales</taxon>
        <taxon>Planctomycetaceae</taxon>
        <taxon>Planctomicrobium</taxon>
    </lineage>
</organism>
<dbReference type="PANTHER" id="PTHR43498">
    <property type="entry name" value="FERREDOXIN:COB-COM HETERODISULFIDE REDUCTASE SUBUNIT A"/>
    <property type="match status" value="1"/>
</dbReference>
<dbReference type="EMBL" id="FOQD01000009">
    <property type="protein sequence ID" value="SFI46448.1"/>
    <property type="molecule type" value="Genomic_DNA"/>
</dbReference>
<dbReference type="SUPFAM" id="SSF51905">
    <property type="entry name" value="FAD/NAD(P)-binding domain"/>
    <property type="match status" value="1"/>
</dbReference>
<evidence type="ECO:0000256" key="4">
    <source>
        <dbReference type="ARBA" id="ARBA00023004"/>
    </source>
</evidence>
<dbReference type="InterPro" id="IPR039650">
    <property type="entry name" value="HdrA-like"/>
</dbReference>
<dbReference type="RefSeq" id="WP_092050781.1">
    <property type="nucleotide sequence ID" value="NZ_FOQD01000009.1"/>
</dbReference>
<evidence type="ECO:0000313" key="6">
    <source>
        <dbReference type="EMBL" id="SFI46448.1"/>
    </source>
</evidence>
<dbReference type="PANTHER" id="PTHR43498:SF1">
    <property type="entry name" value="COB--COM HETERODISULFIDE REDUCTASE IRON-SULFUR SUBUNIT A"/>
    <property type="match status" value="1"/>
</dbReference>
<gene>
    <name evidence="6" type="ORF">SAMN05421753_10992</name>
</gene>
<dbReference type="AlphaFoldDB" id="A0A1I3IEQ3"/>
<evidence type="ECO:0000313" key="7">
    <source>
        <dbReference type="Proteomes" id="UP000199518"/>
    </source>
</evidence>
<name>A0A1I3IEQ3_9PLAN</name>
<reference evidence="7" key="1">
    <citation type="submission" date="2016-10" db="EMBL/GenBank/DDBJ databases">
        <authorList>
            <person name="Varghese N."/>
            <person name="Submissions S."/>
        </authorList>
    </citation>
    <scope>NUCLEOTIDE SEQUENCE [LARGE SCALE GENOMIC DNA]</scope>
    <source>
        <strain evidence="7">DSM 26348</strain>
    </source>
</reference>
<evidence type="ECO:0000256" key="3">
    <source>
        <dbReference type="ARBA" id="ARBA00023002"/>
    </source>
</evidence>
<dbReference type="GO" id="GO:0046872">
    <property type="term" value="F:metal ion binding"/>
    <property type="evidence" value="ECO:0007669"/>
    <property type="project" value="UniProtKB-KW"/>
</dbReference>
<dbReference type="STRING" id="1576369.SAMN05421753_10992"/>
<dbReference type="GO" id="GO:0051539">
    <property type="term" value="F:4 iron, 4 sulfur cluster binding"/>
    <property type="evidence" value="ECO:0007669"/>
    <property type="project" value="UniProtKB-KW"/>
</dbReference>
<evidence type="ECO:0000256" key="5">
    <source>
        <dbReference type="ARBA" id="ARBA00023014"/>
    </source>
</evidence>
<dbReference type="OrthoDB" id="9777740at2"/>
<keyword evidence="4" id="KW-0408">Iron</keyword>